<dbReference type="InterPro" id="IPR036068">
    <property type="entry name" value="Nicotinate_pribotase-like_C"/>
</dbReference>
<dbReference type="Gene3D" id="3.90.1170.20">
    <property type="entry name" value="Quinolinate phosphoribosyl transferase, N-terminal domain"/>
    <property type="match status" value="1"/>
</dbReference>
<dbReference type="PANTHER" id="PTHR32179">
    <property type="entry name" value="NICOTINATE-NUCLEOTIDE PYROPHOSPHORYLASE [CARBOXYLATING]"/>
    <property type="match status" value="1"/>
</dbReference>
<evidence type="ECO:0000313" key="10">
    <source>
        <dbReference type="Proteomes" id="UP000228934"/>
    </source>
</evidence>
<protein>
    <recommendedName>
        <fullName evidence="6">Quinolinate phosphoribosyltransferase [decarboxylating]</fullName>
    </recommendedName>
</protein>
<reference evidence="10" key="1">
    <citation type="journal article" date="2017" name="Nat. Commun.">
        <title>The North American bullfrog draft genome provides insight into hormonal regulation of long noncoding RNA.</title>
        <authorList>
            <person name="Hammond S.A."/>
            <person name="Warren R.L."/>
            <person name="Vandervalk B.P."/>
            <person name="Kucuk E."/>
            <person name="Khan H."/>
            <person name="Gibb E.A."/>
            <person name="Pandoh P."/>
            <person name="Kirk H."/>
            <person name="Zhao Y."/>
            <person name="Jones M."/>
            <person name="Mungall A.J."/>
            <person name="Coope R."/>
            <person name="Pleasance S."/>
            <person name="Moore R.A."/>
            <person name="Holt R.A."/>
            <person name="Round J.M."/>
            <person name="Ohora S."/>
            <person name="Walle B.V."/>
            <person name="Veldhoen N."/>
            <person name="Helbing C.C."/>
            <person name="Birol I."/>
        </authorList>
    </citation>
    <scope>NUCLEOTIDE SEQUENCE [LARGE SCALE GENOMIC DNA]</scope>
</reference>
<evidence type="ECO:0000256" key="6">
    <source>
        <dbReference type="ARBA" id="ARBA00033102"/>
    </source>
</evidence>
<dbReference type="InterPro" id="IPR002638">
    <property type="entry name" value="Quinolinate_PRibosylTrfase_C"/>
</dbReference>
<dbReference type="AlphaFoldDB" id="A0A2G9QHS7"/>
<dbReference type="InterPro" id="IPR013785">
    <property type="entry name" value="Aldolase_TIM"/>
</dbReference>
<accession>A0A2G9QHS7</accession>
<sequence length="186" mass="19941">MASNDLTLLLPHSRLRQLARDWLAEDAPSLDIAGWAACGGAPQSQEAILLCKSAGVLAGCPFFQAVCEEAGCSVEWQHHDGEWLEPITRVATVQGQLTDLLLAERPALNALSRVSGVATLARKVTEQARKSGWPGKVTGTRKTTPGFRLPEKYGLLVGGAGTHRYGTGDLVMLKDNHIWAMGGVQE</sequence>
<organism evidence="9 10">
    <name type="scientific">Aquarana catesbeiana</name>
    <name type="common">American bullfrog</name>
    <name type="synonym">Rana catesbeiana</name>
    <dbReference type="NCBI Taxonomy" id="8400"/>
    <lineage>
        <taxon>Eukaryota</taxon>
        <taxon>Metazoa</taxon>
        <taxon>Chordata</taxon>
        <taxon>Craniata</taxon>
        <taxon>Vertebrata</taxon>
        <taxon>Euteleostomi</taxon>
        <taxon>Amphibia</taxon>
        <taxon>Batrachia</taxon>
        <taxon>Anura</taxon>
        <taxon>Neobatrachia</taxon>
        <taxon>Ranoidea</taxon>
        <taxon>Ranidae</taxon>
        <taxon>Aquarana</taxon>
    </lineage>
</organism>
<keyword evidence="5" id="KW-0808">Transferase</keyword>
<dbReference type="EMBL" id="KV982274">
    <property type="protein sequence ID" value="PIO15189.1"/>
    <property type="molecule type" value="Genomic_DNA"/>
</dbReference>
<dbReference type="SUPFAM" id="SSF54675">
    <property type="entry name" value="Nicotinate/Quinolinate PRTase N-terminal domain-like"/>
    <property type="match status" value="1"/>
</dbReference>
<dbReference type="UniPathway" id="UPA00253"/>
<dbReference type="Proteomes" id="UP000228934">
    <property type="component" value="Unassembled WGS sequence"/>
</dbReference>
<gene>
    <name evidence="9" type="ORF">AB205_0222170</name>
</gene>
<dbReference type="GO" id="GO:0005737">
    <property type="term" value="C:cytoplasm"/>
    <property type="evidence" value="ECO:0007669"/>
    <property type="project" value="TreeGrafter"/>
</dbReference>
<evidence type="ECO:0000256" key="3">
    <source>
        <dbReference type="ARBA" id="ARBA00009400"/>
    </source>
</evidence>
<evidence type="ECO:0000259" key="8">
    <source>
        <dbReference type="Pfam" id="PF02749"/>
    </source>
</evidence>
<dbReference type="Pfam" id="PF01729">
    <property type="entry name" value="QRPTase_C"/>
    <property type="match status" value="1"/>
</dbReference>
<dbReference type="GO" id="GO:0009435">
    <property type="term" value="P:NAD+ biosynthetic process"/>
    <property type="evidence" value="ECO:0007669"/>
    <property type="project" value="UniProtKB-UniPathway"/>
</dbReference>
<comment type="function">
    <text evidence="1">Involved in the catabolism of quinolinic acid (QA).</text>
</comment>
<dbReference type="SUPFAM" id="SSF51690">
    <property type="entry name" value="Nicotinate/Quinolinate PRTase C-terminal domain-like"/>
    <property type="match status" value="1"/>
</dbReference>
<evidence type="ECO:0000256" key="2">
    <source>
        <dbReference type="ARBA" id="ARBA00004790"/>
    </source>
</evidence>
<dbReference type="GO" id="GO:0034213">
    <property type="term" value="P:quinolinate catabolic process"/>
    <property type="evidence" value="ECO:0007669"/>
    <property type="project" value="TreeGrafter"/>
</dbReference>
<evidence type="ECO:0000313" key="9">
    <source>
        <dbReference type="EMBL" id="PIO15189.1"/>
    </source>
</evidence>
<dbReference type="Pfam" id="PF02749">
    <property type="entry name" value="QRPTase_N"/>
    <property type="match status" value="1"/>
</dbReference>
<dbReference type="InterPro" id="IPR027277">
    <property type="entry name" value="NadC/ModD"/>
</dbReference>
<evidence type="ECO:0000256" key="5">
    <source>
        <dbReference type="ARBA" id="ARBA00022679"/>
    </source>
</evidence>
<comment type="similarity">
    <text evidence="3">Belongs to the NadC/ModD family.</text>
</comment>
<evidence type="ECO:0000256" key="4">
    <source>
        <dbReference type="ARBA" id="ARBA00022676"/>
    </source>
</evidence>
<dbReference type="PANTHER" id="PTHR32179:SF3">
    <property type="entry name" value="NICOTINATE-NUCLEOTIDE PYROPHOSPHORYLASE [CARBOXYLATING]"/>
    <property type="match status" value="1"/>
</dbReference>
<feature type="non-terminal residue" evidence="9">
    <location>
        <position position="186"/>
    </location>
</feature>
<dbReference type="InterPro" id="IPR022412">
    <property type="entry name" value="Quinolinate_PRibosylTrfase_N"/>
</dbReference>
<dbReference type="GO" id="GO:0004514">
    <property type="term" value="F:nicotinate-nucleotide diphosphorylase (carboxylating) activity"/>
    <property type="evidence" value="ECO:0007669"/>
    <property type="project" value="InterPro"/>
</dbReference>
<comment type="pathway">
    <text evidence="2">Cofactor biosynthesis; NAD(+) biosynthesis.</text>
</comment>
<evidence type="ECO:0000259" key="7">
    <source>
        <dbReference type="Pfam" id="PF01729"/>
    </source>
</evidence>
<name>A0A2G9QHS7_AQUCT</name>
<dbReference type="OrthoDB" id="10067394at2759"/>
<dbReference type="Gene3D" id="3.20.20.70">
    <property type="entry name" value="Aldolase class I"/>
    <property type="match status" value="1"/>
</dbReference>
<evidence type="ECO:0000256" key="1">
    <source>
        <dbReference type="ARBA" id="ARBA00003237"/>
    </source>
</evidence>
<feature type="domain" description="Quinolinate phosphoribosyl transferase N-terminal" evidence="8">
    <location>
        <begin position="42"/>
        <end position="115"/>
    </location>
</feature>
<keyword evidence="4" id="KW-0328">Glycosyltransferase</keyword>
<keyword evidence="10" id="KW-1185">Reference proteome</keyword>
<proteinExistence type="inferred from homology"/>
<dbReference type="InterPro" id="IPR037128">
    <property type="entry name" value="Quinolinate_PRibosylTase_N_sf"/>
</dbReference>
<feature type="domain" description="Quinolinate phosphoribosyl transferase C-terminal" evidence="7">
    <location>
        <begin position="117"/>
        <end position="185"/>
    </location>
</feature>